<dbReference type="PROSITE" id="PS50305">
    <property type="entry name" value="SIRTUIN"/>
    <property type="match status" value="1"/>
</dbReference>
<keyword evidence="4 8" id="KW-0862">Zinc</keyword>
<dbReference type="GO" id="GO:0008270">
    <property type="term" value="F:zinc ion binding"/>
    <property type="evidence" value="ECO:0007669"/>
    <property type="project" value="UniProtKB-UniRule"/>
</dbReference>
<gene>
    <name evidence="14" type="ORF">NEMVEDRAFT_v1g228435</name>
</gene>
<evidence type="ECO:0000256" key="8">
    <source>
        <dbReference type="PIRNR" id="PIRNR037938"/>
    </source>
</evidence>
<dbReference type="SUPFAM" id="SSF52467">
    <property type="entry name" value="DHS-like NAD/FAD-binding domain"/>
    <property type="match status" value="1"/>
</dbReference>
<comment type="catalytic activity">
    <reaction evidence="7">
        <text>N(6)-tetradecanoyl-L-lysyl-[protein] + NAD(+) + H2O = 2''-O-tetradecanoyl-ADP-D-ribose + nicotinamide + L-lysyl-[protein]</text>
        <dbReference type="Rhea" id="RHEA:70567"/>
        <dbReference type="Rhea" id="RHEA-COMP:9752"/>
        <dbReference type="Rhea" id="RHEA-COMP:15437"/>
        <dbReference type="ChEBI" id="CHEBI:15377"/>
        <dbReference type="ChEBI" id="CHEBI:17154"/>
        <dbReference type="ChEBI" id="CHEBI:29969"/>
        <dbReference type="ChEBI" id="CHEBI:57540"/>
        <dbReference type="ChEBI" id="CHEBI:141129"/>
        <dbReference type="ChEBI" id="CHEBI:189674"/>
    </reaction>
    <physiologicalReaction direction="left-to-right" evidence="7">
        <dbReference type="Rhea" id="RHEA:70568"/>
    </physiologicalReaction>
</comment>
<evidence type="ECO:0000256" key="3">
    <source>
        <dbReference type="ARBA" id="ARBA00022723"/>
    </source>
</evidence>
<evidence type="ECO:0000256" key="6">
    <source>
        <dbReference type="ARBA" id="ARBA00048378"/>
    </source>
</evidence>
<dbReference type="STRING" id="45351.A7RNW2"/>
<proteinExistence type="inferred from homology"/>
<evidence type="ECO:0000256" key="2">
    <source>
        <dbReference type="ARBA" id="ARBA00022679"/>
    </source>
</evidence>
<feature type="binding site" evidence="10">
    <location>
        <begin position="61"/>
        <end position="63"/>
    </location>
    <ligand>
        <name>NAD(+)</name>
        <dbReference type="ChEBI" id="CHEBI:57540"/>
    </ligand>
</feature>
<dbReference type="GO" id="GO:0140773">
    <property type="term" value="F:NAD-dependent protein demyristoylase activity"/>
    <property type="evidence" value="ECO:0007669"/>
    <property type="project" value="RHEA"/>
</dbReference>
<feature type="domain" description="Deacetylase sirtuin-type" evidence="13">
    <location>
        <begin position="23"/>
        <end position="302"/>
    </location>
</feature>
<evidence type="ECO:0000256" key="9">
    <source>
        <dbReference type="PIRSR" id="PIRSR037938-1"/>
    </source>
</evidence>
<dbReference type="eggNOG" id="KOG2682">
    <property type="taxonomic scope" value="Eukaryota"/>
</dbReference>
<feature type="binding site" evidence="11 12">
    <location>
        <position position="161"/>
    </location>
    <ligand>
        <name>Zn(2+)</name>
        <dbReference type="ChEBI" id="CHEBI:29105"/>
    </ligand>
</feature>
<dbReference type="InterPro" id="IPR050134">
    <property type="entry name" value="NAD-dep_sirtuin_deacylases"/>
</dbReference>
<evidence type="ECO:0000256" key="5">
    <source>
        <dbReference type="ARBA" id="ARBA00023027"/>
    </source>
</evidence>
<keyword evidence="3 8" id="KW-0479">Metal-binding</keyword>
<dbReference type="KEGG" id="nve:5518876"/>
<dbReference type="CDD" id="cd01408">
    <property type="entry name" value="SIRT1"/>
    <property type="match status" value="1"/>
</dbReference>
<keyword evidence="2 8" id="KW-0808">Transferase</keyword>
<feature type="binding site" evidence="11 12">
    <location>
        <position position="185"/>
    </location>
    <ligand>
        <name>Zn(2+)</name>
        <dbReference type="ChEBI" id="CHEBI:29105"/>
    </ligand>
</feature>
<dbReference type="Gene3D" id="3.40.50.1220">
    <property type="entry name" value="TPP-binding domain"/>
    <property type="match status" value="1"/>
</dbReference>
<dbReference type="GO" id="GO:0017136">
    <property type="term" value="F:histone deacetylase activity, NAD-dependent"/>
    <property type="evidence" value="ECO:0000318"/>
    <property type="project" value="GO_Central"/>
</dbReference>
<reference evidence="14 15" key="1">
    <citation type="journal article" date="2007" name="Science">
        <title>Sea anemone genome reveals ancestral eumetazoan gene repertoire and genomic organization.</title>
        <authorList>
            <person name="Putnam N.H."/>
            <person name="Srivastava M."/>
            <person name="Hellsten U."/>
            <person name="Dirks B."/>
            <person name="Chapman J."/>
            <person name="Salamov A."/>
            <person name="Terry A."/>
            <person name="Shapiro H."/>
            <person name="Lindquist E."/>
            <person name="Kapitonov V.V."/>
            <person name="Jurka J."/>
            <person name="Genikhovich G."/>
            <person name="Grigoriev I.V."/>
            <person name="Lucas S.M."/>
            <person name="Steele R.E."/>
            <person name="Finnerty J.R."/>
            <person name="Technau U."/>
            <person name="Martindale M.Q."/>
            <person name="Rokhsar D.S."/>
        </authorList>
    </citation>
    <scope>NUCLEOTIDE SEQUENCE [LARGE SCALE GENOMIC DNA]</scope>
    <source>
        <strain evidence="15">CH2 X CH6</strain>
    </source>
</reference>
<dbReference type="OrthoDB" id="420264at2759"/>
<comment type="similarity">
    <text evidence="1 8">Belongs to the sirtuin family. Class I subfamily.</text>
</comment>
<dbReference type="GO" id="GO:0070403">
    <property type="term" value="F:NAD+ binding"/>
    <property type="evidence" value="ECO:0007669"/>
    <property type="project" value="UniProtKB-UniRule"/>
</dbReference>
<evidence type="ECO:0000256" key="11">
    <source>
        <dbReference type="PIRSR" id="PIRSR037938-3"/>
    </source>
</evidence>
<evidence type="ECO:0000256" key="4">
    <source>
        <dbReference type="ARBA" id="ARBA00022833"/>
    </source>
</evidence>
<evidence type="ECO:0000259" key="13">
    <source>
        <dbReference type="PROSITE" id="PS50305"/>
    </source>
</evidence>
<dbReference type="InterPro" id="IPR026591">
    <property type="entry name" value="Sirtuin_cat_small_dom_sf"/>
</dbReference>
<comment type="catalytic activity">
    <reaction evidence="6">
        <text>N(6)-hexadecanoyl-L-lysyl-[protein] + NAD(+) + H2O = 2''-O-hexadecanoyl-ADP-D-ribose + nicotinamide + L-lysyl-[protein]</text>
        <dbReference type="Rhea" id="RHEA:70563"/>
        <dbReference type="Rhea" id="RHEA-COMP:9752"/>
        <dbReference type="Rhea" id="RHEA-COMP:14175"/>
        <dbReference type="ChEBI" id="CHEBI:15377"/>
        <dbReference type="ChEBI" id="CHEBI:17154"/>
        <dbReference type="ChEBI" id="CHEBI:29969"/>
        <dbReference type="ChEBI" id="CHEBI:57540"/>
        <dbReference type="ChEBI" id="CHEBI:138936"/>
        <dbReference type="ChEBI" id="CHEBI:189673"/>
    </reaction>
    <physiologicalReaction direction="left-to-right" evidence="6">
        <dbReference type="Rhea" id="RHEA:70564"/>
    </physiologicalReaction>
</comment>
<dbReference type="EC" id="2.3.1.286" evidence="8"/>
<comment type="cofactor">
    <cofactor evidence="11">
        <name>Zn(2+)</name>
        <dbReference type="ChEBI" id="CHEBI:29105"/>
    </cofactor>
    <text evidence="11">Binds 1 zinc ion per subunit.</text>
</comment>
<accession>A7RNW2</accession>
<evidence type="ECO:0000313" key="14">
    <source>
        <dbReference type="EMBL" id="EDO46813.1"/>
    </source>
</evidence>
<evidence type="ECO:0000256" key="7">
    <source>
        <dbReference type="ARBA" id="ARBA00048905"/>
    </source>
</evidence>
<keyword evidence="5 8" id="KW-0520">NAD</keyword>
<feature type="binding site" evidence="11 12">
    <location>
        <position position="164"/>
    </location>
    <ligand>
        <name>Zn(2+)</name>
        <dbReference type="ChEBI" id="CHEBI:29105"/>
    </ligand>
</feature>
<keyword evidence="15" id="KW-1185">Reference proteome</keyword>
<organism evidence="14 15">
    <name type="scientific">Nematostella vectensis</name>
    <name type="common">Starlet sea anemone</name>
    <dbReference type="NCBI Taxonomy" id="45351"/>
    <lineage>
        <taxon>Eukaryota</taxon>
        <taxon>Metazoa</taxon>
        <taxon>Cnidaria</taxon>
        <taxon>Anthozoa</taxon>
        <taxon>Hexacorallia</taxon>
        <taxon>Actiniaria</taxon>
        <taxon>Edwardsiidae</taxon>
        <taxon>Nematostella</taxon>
    </lineage>
</organism>
<dbReference type="PANTHER" id="PTHR11085:SF6">
    <property type="entry name" value="NAD-DEPENDENT PROTEIN DEACETYLASE SIRTUIN-2"/>
    <property type="match status" value="1"/>
</dbReference>
<dbReference type="OMA" id="ATHSCID"/>
<dbReference type="PhylomeDB" id="A7RNW2"/>
<dbReference type="GO" id="GO:0140774">
    <property type="term" value="F:NAD-dependent protein depalmitoylase activity"/>
    <property type="evidence" value="ECO:0007669"/>
    <property type="project" value="RHEA"/>
</dbReference>
<evidence type="ECO:0000256" key="12">
    <source>
        <dbReference type="PROSITE-ProRule" id="PRU00236"/>
    </source>
</evidence>
<dbReference type="HOGENOM" id="CLU_023643_7_4_1"/>
<dbReference type="InterPro" id="IPR026590">
    <property type="entry name" value="Ssirtuin_cat_dom"/>
</dbReference>
<feature type="binding site" evidence="10">
    <location>
        <begin position="133"/>
        <end position="136"/>
    </location>
    <ligand>
        <name>NAD(+)</name>
        <dbReference type="ChEBI" id="CHEBI:57540"/>
    </ligand>
</feature>
<dbReference type="InterPro" id="IPR029035">
    <property type="entry name" value="DHS-like_NAD/FAD-binding_dom"/>
</dbReference>
<feature type="binding site" evidence="10">
    <location>
        <begin position="226"/>
        <end position="227"/>
    </location>
    <ligand>
        <name>NAD(+)</name>
        <dbReference type="ChEBI" id="CHEBI:57540"/>
    </ligand>
</feature>
<dbReference type="InParanoid" id="A7RNW2"/>
<dbReference type="GO" id="GO:0005634">
    <property type="term" value="C:nucleus"/>
    <property type="evidence" value="ECO:0000318"/>
    <property type="project" value="GO_Central"/>
</dbReference>
<feature type="binding site" evidence="11 12">
    <location>
        <position position="188"/>
    </location>
    <ligand>
        <name>Zn(2+)</name>
        <dbReference type="ChEBI" id="CHEBI:29105"/>
    </ligand>
</feature>
<dbReference type="InterPro" id="IPR003000">
    <property type="entry name" value="Sirtuin"/>
</dbReference>
<dbReference type="Pfam" id="PF02146">
    <property type="entry name" value="SIR2"/>
    <property type="match status" value="1"/>
</dbReference>
<comment type="catalytic activity">
    <reaction evidence="8">
        <text>N(6)-acetyl-L-lysyl-[protein] + NAD(+) + H2O = 2''-O-acetyl-ADP-D-ribose + nicotinamide + L-lysyl-[protein]</text>
        <dbReference type="Rhea" id="RHEA:43636"/>
        <dbReference type="Rhea" id="RHEA-COMP:9752"/>
        <dbReference type="Rhea" id="RHEA-COMP:10731"/>
        <dbReference type="ChEBI" id="CHEBI:15377"/>
        <dbReference type="ChEBI" id="CHEBI:17154"/>
        <dbReference type="ChEBI" id="CHEBI:29969"/>
        <dbReference type="ChEBI" id="CHEBI:57540"/>
        <dbReference type="ChEBI" id="CHEBI:61930"/>
        <dbReference type="ChEBI" id="CHEBI:83767"/>
        <dbReference type="EC" id="2.3.1.286"/>
    </reaction>
</comment>
<dbReference type="GO" id="GO:0000183">
    <property type="term" value="P:rDNA heterochromatin formation"/>
    <property type="evidence" value="ECO:0000318"/>
    <property type="project" value="GO_Central"/>
</dbReference>
<evidence type="ECO:0000256" key="1">
    <source>
        <dbReference type="ARBA" id="ARBA00006924"/>
    </source>
</evidence>
<feature type="active site" description="Proton acceptor" evidence="9 12">
    <location>
        <position position="153"/>
    </location>
</feature>
<name>A7RNW2_NEMVE</name>
<dbReference type="PIRSF" id="PIRSF037938">
    <property type="entry name" value="SIR2_euk"/>
    <property type="match status" value="1"/>
</dbReference>
<evidence type="ECO:0000256" key="10">
    <source>
        <dbReference type="PIRSR" id="PIRSR037938-2"/>
    </source>
</evidence>
<dbReference type="Proteomes" id="UP000001593">
    <property type="component" value="Unassembled WGS sequence"/>
</dbReference>
<feature type="binding site" evidence="10">
    <location>
        <begin position="51"/>
        <end position="55"/>
    </location>
    <ligand>
        <name>NAD(+)</name>
        <dbReference type="ChEBI" id="CHEBI:57540"/>
    </ligand>
</feature>
<dbReference type="EMBL" id="DS469524">
    <property type="protein sequence ID" value="EDO46813.1"/>
    <property type="molecule type" value="Genomic_DNA"/>
</dbReference>
<dbReference type="InterPro" id="IPR017328">
    <property type="entry name" value="Sirtuin_class_I"/>
</dbReference>
<protein>
    <recommendedName>
        <fullName evidence="8">NAD-dependent protein deacetylase</fullName>
        <ecNumber evidence="8">2.3.1.286</ecNumber>
    </recommendedName>
</protein>
<feature type="binding site" evidence="10">
    <location>
        <begin position="250"/>
        <end position="252"/>
    </location>
    <ligand>
        <name>NAD(+)</name>
        <dbReference type="ChEBI" id="CHEBI:57540"/>
    </ligand>
</feature>
<dbReference type="AlphaFoldDB" id="A7RNW2"/>
<sequence length="310" mass="34930">MKLFNQFRLNLTQEKSEKEKPEQLLDEVSFEGVANYIKSGKCKHIIVMTGAGISTAAGIPDFRSPGTGLYDNLQKYNLPYPESIFEIGYFRSNPEPFFALCKELYPGSFKPTMSHYFIKLLYDKKLLLRNYTQNVDTLERIAGVPDDLLVEAHGSFHTAHCIECKKEYTKEDVRDEIFADKVPRCSGCEGVIKPDIVFFGESLPGRFHRLVPQDMPHCDLIIIMGTSLAVQPFASLIDRVLATTPRLLINKEKCGRQASFLSFLSGVDSGFKFDKEDNYRDVAWLGTTDDGCLALAELLGWKASEPFAIV</sequence>
<dbReference type="Gene3D" id="3.30.1600.10">
    <property type="entry name" value="SIR2/SIRT2 'Small Domain"/>
    <property type="match status" value="1"/>
</dbReference>
<dbReference type="PANTHER" id="PTHR11085">
    <property type="entry name" value="NAD-DEPENDENT PROTEIN DEACYLASE SIRTUIN-5, MITOCHONDRIAL-RELATED"/>
    <property type="match status" value="1"/>
</dbReference>
<evidence type="ECO:0000313" key="15">
    <source>
        <dbReference type="Proteomes" id="UP000001593"/>
    </source>
</evidence>